<organism evidence="2 3">
    <name type="scientific">Sphingomonas lycopersici</name>
    <dbReference type="NCBI Taxonomy" id="2951807"/>
    <lineage>
        <taxon>Bacteria</taxon>
        <taxon>Pseudomonadati</taxon>
        <taxon>Pseudomonadota</taxon>
        <taxon>Alphaproteobacteria</taxon>
        <taxon>Sphingomonadales</taxon>
        <taxon>Sphingomonadaceae</taxon>
        <taxon>Sphingomonas</taxon>
    </lineage>
</organism>
<dbReference type="PROSITE" id="PS51257">
    <property type="entry name" value="PROKAR_LIPOPROTEIN"/>
    <property type="match status" value="1"/>
</dbReference>
<evidence type="ECO:0000256" key="1">
    <source>
        <dbReference type="SAM" id="Phobius"/>
    </source>
</evidence>
<name>A0AA41Z4R2_9SPHN</name>
<keyword evidence="1" id="KW-1133">Transmembrane helix</keyword>
<feature type="transmembrane region" description="Helical" evidence="1">
    <location>
        <begin position="85"/>
        <end position="111"/>
    </location>
</feature>
<dbReference type="RefSeq" id="WP_265268007.1">
    <property type="nucleotide sequence ID" value="NZ_JANFAV010000002.1"/>
</dbReference>
<evidence type="ECO:0000313" key="2">
    <source>
        <dbReference type="EMBL" id="MCW6534022.1"/>
    </source>
</evidence>
<dbReference type="AlphaFoldDB" id="A0AA41Z4R2"/>
<keyword evidence="3" id="KW-1185">Reference proteome</keyword>
<comment type="caution">
    <text evidence="2">The sequence shown here is derived from an EMBL/GenBank/DDBJ whole genome shotgun (WGS) entry which is preliminary data.</text>
</comment>
<feature type="transmembrane region" description="Helical" evidence="1">
    <location>
        <begin position="12"/>
        <end position="38"/>
    </location>
</feature>
<dbReference type="EMBL" id="JANFAV010000002">
    <property type="protein sequence ID" value="MCW6534022.1"/>
    <property type="molecule type" value="Genomic_DNA"/>
</dbReference>
<reference evidence="2" key="1">
    <citation type="submission" date="2022-06" db="EMBL/GenBank/DDBJ databases">
        <title>Sphingomonas sp. nov. isolated from rhizosphere soil of tomato.</title>
        <authorList>
            <person name="Dong H."/>
            <person name="Gao R."/>
        </authorList>
    </citation>
    <scope>NUCLEOTIDE SEQUENCE</scope>
    <source>
        <strain evidence="2">MMSM24</strain>
    </source>
</reference>
<accession>A0AA41Z4R2</accession>
<dbReference type="Proteomes" id="UP001165565">
    <property type="component" value="Unassembled WGS sequence"/>
</dbReference>
<evidence type="ECO:0000313" key="3">
    <source>
        <dbReference type="Proteomes" id="UP001165565"/>
    </source>
</evidence>
<sequence length="162" mass="17363">MRGAVVPGLLWFSAIGCGVMSGVYFAFSAFIMTSFARIAPDAGIAAMNAINLQIVRSPFIPLFLATTLAAAGLAGYALLHWSAPWGWPALTAGLLYFIGMFVVTMAFNVPLNDALAVQASRSVDGAEVWVRYLSDWTFWNHVRTIASLSASILFVVSLRALG</sequence>
<dbReference type="Pfam" id="PF08592">
    <property type="entry name" value="Anthrone_oxy"/>
    <property type="match status" value="1"/>
</dbReference>
<proteinExistence type="predicted"/>
<keyword evidence="1" id="KW-0472">Membrane</keyword>
<feature type="transmembrane region" description="Helical" evidence="1">
    <location>
        <begin position="59"/>
        <end position="79"/>
    </location>
</feature>
<protein>
    <submittedName>
        <fullName evidence="2">DUF1772 domain-containing protein</fullName>
    </submittedName>
</protein>
<gene>
    <name evidence="2" type="ORF">NEE01_04415</name>
</gene>
<keyword evidence="1" id="KW-0812">Transmembrane</keyword>
<dbReference type="InterPro" id="IPR013901">
    <property type="entry name" value="Anthrone_oxy"/>
</dbReference>